<dbReference type="InterPro" id="IPR008928">
    <property type="entry name" value="6-hairpin_glycosidase_sf"/>
</dbReference>
<proteinExistence type="predicted"/>
<dbReference type="SUPFAM" id="SSF48208">
    <property type="entry name" value="Six-hairpin glycosidases"/>
    <property type="match status" value="1"/>
</dbReference>
<evidence type="ECO:0000313" key="1">
    <source>
        <dbReference type="EMBL" id="BBD79672.1"/>
    </source>
</evidence>
<evidence type="ECO:0000313" key="2">
    <source>
        <dbReference type="Proteomes" id="UP000270530"/>
    </source>
</evidence>
<accession>A0A2Z6E427</accession>
<name>A0A2Z6E427_9GAMM</name>
<dbReference type="Proteomes" id="UP000270530">
    <property type="component" value="Chromosome"/>
</dbReference>
<dbReference type="RefSeq" id="WP_425479006.1">
    <property type="nucleotide sequence ID" value="NZ_AP018560.1"/>
</dbReference>
<gene>
    <name evidence="1" type="ORF">ALSL_1008</name>
</gene>
<sequence>MALKRMPYRAGAGRHCRHWPLGAAALLLSCLGVAHAEVHLRREGLNLNVFVRQDAVAAHLVLRGGSEPRLMTVFPAGNSGVAVWFEPVPRAFDWALAAPVQPISQPDAHGRTLHGVRFRVRANVSALTFRRAVLSSVRVLRDYQSLGRVPAAVEARPVAAGSGLRWARDRLDGAPGYWLELQVLEGRLRDGRIVASPAGAITLEVTAASGEPPLTPLAGAELLQRPVQDDEAARAALTFLSYREKFLAGSWRFDTYFGRDTLLSVRLLLPALAPAAVETGLRSVLERLSAQGEVAHEEDIGEFAILDHRRIDGSLSAAPVYDYKMIDTDLLLAPLAQAWWLDDARGRSRAAAFLAAPLAEGRAGEALMRNIRHVLREAAPFAREPSFAHLLALKAGMAVGQWRDSEDGLGGGRYPYDVNAVLMPAALRAIQALERSGLLAPYLTAEDRAAFADLPRLIAVWQQQVRPLFLVGLTDREARAGIIAHAAARGVPAGPALHALAAEGGMRFYALALDAQGRPVPVQHSDVGFALLFDDPPPDELILIADTLVRPFPAGLLTPAGLLVANAAWAPAPMAARFGPGAYHGEVVWSWQQALAAAGFASQLARPDLPAAIRHRLGQAQACLWQAIRAGADMRGSELWSWRYGDGHYRIAPFGTGGTDADEANAAQLWSTVYLAIAPPSGAPACP</sequence>
<reference evidence="2" key="1">
    <citation type="submission" date="2018-04" db="EMBL/GenBank/DDBJ databases">
        <authorList>
            <person name="Watanabe M."/>
            <person name="Kojima H."/>
        </authorList>
    </citation>
    <scope>NUCLEOTIDE SEQUENCE [LARGE SCALE GENOMIC DNA]</scope>
    <source>
        <strain evidence="2">Dysh456</strain>
    </source>
</reference>
<dbReference type="GO" id="GO:0005975">
    <property type="term" value="P:carbohydrate metabolic process"/>
    <property type="evidence" value="ECO:0007669"/>
    <property type="project" value="InterPro"/>
</dbReference>
<reference evidence="2" key="2">
    <citation type="submission" date="2018-06" db="EMBL/GenBank/DDBJ databases">
        <title>Genome sequence of Rhodanobacteraceae bacterium strain Dysh456.</title>
        <authorList>
            <person name="Fukui M."/>
        </authorList>
    </citation>
    <scope>NUCLEOTIDE SEQUENCE [LARGE SCALE GENOMIC DNA]</scope>
    <source>
        <strain evidence="2">Dysh456</strain>
    </source>
</reference>
<protein>
    <submittedName>
        <fullName evidence="1">Glycogen debranching enzyme</fullName>
    </submittedName>
</protein>
<dbReference type="PROSITE" id="PS51257">
    <property type="entry name" value="PROKAR_LIPOPROTEIN"/>
    <property type="match status" value="1"/>
</dbReference>
<organism evidence="1 2">
    <name type="scientific">Aerosticca soli</name>
    <dbReference type="NCBI Taxonomy" id="2010829"/>
    <lineage>
        <taxon>Bacteria</taxon>
        <taxon>Pseudomonadati</taxon>
        <taxon>Pseudomonadota</taxon>
        <taxon>Gammaproteobacteria</taxon>
        <taxon>Lysobacterales</taxon>
        <taxon>Rhodanobacteraceae</taxon>
        <taxon>Aerosticca</taxon>
    </lineage>
</organism>
<keyword evidence="2" id="KW-1185">Reference proteome</keyword>
<dbReference type="AlphaFoldDB" id="A0A2Z6E427"/>
<dbReference type="KEGG" id="rbd:ALSL_1008"/>
<dbReference type="EMBL" id="AP018560">
    <property type="protein sequence ID" value="BBD79672.1"/>
    <property type="molecule type" value="Genomic_DNA"/>
</dbReference>